<accession>A0A8C3J2D2</accession>
<keyword evidence="4" id="KW-1185">Reference proteome</keyword>
<proteinExistence type="predicted"/>
<evidence type="ECO:0000313" key="3">
    <source>
        <dbReference type="Ensembl" id="ENSCPGP00000000020.1"/>
    </source>
</evidence>
<feature type="compositionally biased region" description="Acidic residues" evidence="1">
    <location>
        <begin position="306"/>
        <end position="346"/>
    </location>
</feature>
<organism evidence="3 4">
    <name type="scientific">Calidris pygmaea</name>
    <name type="common">Spoon-billed sandpiper</name>
    <dbReference type="NCBI Taxonomy" id="425635"/>
    <lineage>
        <taxon>Eukaryota</taxon>
        <taxon>Metazoa</taxon>
        <taxon>Chordata</taxon>
        <taxon>Craniata</taxon>
        <taxon>Vertebrata</taxon>
        <taxon>Euteleostomi</taxon>
        <taxon>Archelosauria</taxon>
        <taxon>Archosauria</taxon>
        <taxon>Dinosauria</taxon>
        <taxon>Saurischia</taxon>
        <taxon>Theropoda</taxon>
        <taxon>Coelurosauria</taxon>
        <taxon>Aves</taxon>
        <taxon>Neognathae</taxon>
        <taxon>Neoaves</taxon>
        <taxon>Charadriiformes</taxon>
        <taxon>Scolopacidae</taxon>
        <taxon>Calidris</taxon>
    </lineage>
</organism>
<protein>
    <submittedName>
        <fullName evidence="3">Aprataxin and PNKP like factor</fullName>
    </submittedName>
</protein>
<dbReference type="AlphaFoldDB" id="A0A8C3J2D2"/>
<reference evidence="3" key="1">
    <citation type="submission" date="2025-08" db="UniProtKB">
        <authorList>
            <consortium name="Ensembl"/>
        </authorList>
    </citation>
    <scope>IDENTIFICATION</scope>
</reference>
<dbReference type="InterPro" id="IPR019406">
    <property type="entry name" value="APLF_PBZ"/>
</dbReference>
<feature type="compositionally biased region" description="Polar residues" evidence="1">
    <location>
        <begin position="235"/>
        <end position="247"/>
    </location>
</feature>
<evidence type="ECO:0000256" key="1">
    <source>
        <dbReference type="SAM" id="MobiDB-lite"/>
    </source>
</evidence>
<dbReference type="GO" id="GO:0005634">
    <property type="term" value="C:nucleus"/>
    <property type="evidence" value="ECO:0007669"/>
    <property type="project" value="TreeGrafter"/>
</dbReference>
<dbReference type="PANTHER" id="PTHR21315:SF2">
    <property type="entry name" value="APRATAXIN AND PNK-LIKE FACTOR"/>
    <property type="match status" value="1"/>
</dbReference>
<feature type="compositionally biased region" description="Acidic residues" evidence="1">
    <location>
        <begin position="109"/>
        <end position="119"/>
    </location>
</feature>
<dbReference type="InterPro" id="IPR039253">
    <property type="entry name" value="APLF"/>
</dbReference>
<dbReference type="GO" id="GO:0008408">
    <property type="term" value="F:3'-5' exonuclease activity"/>
    <property type="evidence" value="ECO:0007669"/>
    <property type="project" value="InterPro"/>
</dbReference>
<feature type="compositionally biased region" description="Polar residues" evidence="1">
    <location>
        <begin position="1"/>
        <end position="16"/>
    </location>
</feature>
<evidence type="ECO:0000259" key="2">
    <source>
        <dbReference type="Pfam" id="PF10283"/>
    </source>
</evidence>
<evidence type="ECO:0000313" key="4">
    <source>
        <dbReference type="Proteomes" id="UP000694419"/>
    </source>
</evidence>
<dbReference type="GO" id="GO:0006302">
    <property type="term" value="P:double-strand break repair"/>
    <property type="evidence" value="ECO:0007669"/>
    <property type="project" value="InterPro"/>
</dbReference>
<dbReference type="GO" id="GO:0035861">
    <property type="term" value="C:site of double-strand break"/>
    <property type="evidence" value="ECO:0007669"/>
    <property type="project" value="TreeGrafter"/>
</dbReference>
<feature type="compositionally biased region" description="Basic and acidic residues" evidence="1">
    <location>
        <begin position="84"/>
        <end position="94"/>
    </location>
</feature>
<dbReference type="Ensembl" id="ENSCPGT00000000024.1">
    <property type="protein sequence ID" value="ENSCPGP00000000020.1"/>
    <property type="gene ID" value="ENSCPGG00000000021.1"/>
</dbReference>
<name>A0A8C3J2D2_9CHAR</name>
<sequence>MSRSPSLIEPASSNREIQGAAKMRKNDIASRHLVPLSDDNEDEQSKPVQRKRVLPSWMLERDLLVQRISEPVMKGGGRMKKGQGRGESDMESLKSEVNVQQKKRLASEETIEDFEGEEQDQGKRSCLSIHVPSSQNTSGFPLESTMRNMEGNGKTGTKKPGSSLEKNDRQLHSKCSKRIGQFSSKTNVIDETENKEQITGSTSQQAHWGRTSQNFGAQEGILEPDTNLDCETEISDSTRSADASESSKQIKRKRTPCMYGTGCYRKNPQHKLEYKHSAPPVTQRGTRQRTSKNGRRAVEKDRANDDEPNEYDLNDSFIDDEEEECEPTDEDSDWEPSSEEKDNEDVETLLQEARKFVKTKK</sequence>
<feature type="region of interest" description="Disordered" evidence="1">
    <location>
        <begin position="70"/>
        <end position="346"/>
    </location>
</feature>
<feature type="region of interest" description="Disordered" evidence="1">
    <location>
        <begin position="1"/>
        <end position="50"/>
    </location>
</feature>
<dbReference type="PANTHER" id="PTHR21315">
    <property type="entry name" value="APRATAXIN AND PNK-LIKE FACTOR-RELATED"/>
    <property type="match status" value="1"/>
</dbReference>
<reference evidence="3" key="2">
    <citation type="submission" date="2025-09" db="UniProtKB">
        <authorList>
            <consortium name="Ensembl"/>
        </authorList>
    </citation>
    <scope>IDENTIFICATION</scope>
</reference>
<feature type="compositionally biased region" description="Polar residues" evidence="1">
    <location>
        <begin position="197"/>
        <end position="216"/>
    </location>
</feature>
<dbReference type="Pfam" id="PF10283">
    <property type="entry name" value="zf-CCHH"/>
    <property type="match status" value="1"/>
</dbReference>
<feature type="domain" description="PBZ-type" evidence="2">
    <location>
        <begin position="254"/>
        <end position="276"/>
    </location>
</feature>
<feature type="compositionally biased region" description="Basic and acidic residues" evidence="1">
    <location>
        <begin position="296"/>
        <end position="305"/>
    </location>
</feature>
<dbReference type="GO" id="GO:0003906">
    <property type="term" value="F:DNA-(apurinic or apyrimidinic site) endonuclease activity"/>
    <property type="evidence" value="ECO:0007669"/>
    <property type="project" value="InterPro"/>
</dbReference>
<dbReference type="Proteomes" id="UP000694419">
    <property type="component" value="Unplaced"/>
</dbReference>
<feature type="compositionally biased region" description="Basic residues" evidence="1">
    <location>
        <begin position="286"/>
        <end position="295"/>
    </location>
</feature>